<dbReference type="HOGENOM" id="CLU_2438761_0_0_0"/>
<feature type="region of interest" description="Disordered" evidence="1">
    <location>
        <begin position="54"/>
        <end position="90"/>
    </location>
</feature>
<proteinExistence type="predicted"/>
<dbReference type="Proteomes" id="UP000001025">
    <property type="component" value="Chromosome"/>
</dbReference>
<dbReference type="STRING" id="243090.RB10024"/>
<sequence length="90" mass="10158">MAPIQSLSQSFVARAYRRPQRSVHWANRGRFDRIFAPDGAVVGTWMGLLCRPSGYVEPNDGNRRSSSKNATESLRRTRMVKRPPSPSIGR</sequence>
<evidence type="ECO:0000256" key="1">
    <source>
        <dbReference type="SAM" id="MobiDB-lite"/>
    </source>
</evidence>
<dbReference type="InParanoid" id="Q7UKP8"/>
<name>Q7UKP8_RHOBA</name>
<organism evidence="2 3">
    <name type="scientific">Rhodopirellula baltica (strain DSM 10527 / NCIMB 13988 / SH1)</name>
    <dbReference type="NCBI Taxonomy" id="243090"/>
    <lineage>
        <taxon>Bacteria</taxon>
        <taxon>Pseudomonadati</taxon>
        <taxon>Planctomycetota</taxon>
        <taxon>Planctomycetia</taxon>
        <taxon>Pirellulales</taxon>
        <taxon>Pirellulaceae</taxon>
        <taxon>Rhodopirellula</taxon>
    </lineage>
</organism>
<accession>Q7UKP8</accession>
<reference evidence="2 3" key="1">
    <citation type="journal article" date="2003" name="Proc. Natl. Acad. Sci. U.S.A.">
        <title>Complete genome sequence of the marine planctomycete Pirellula sp. strain 1.</title>
        <authorList>
            <person name="Gloeckner F.O."/>
            <person name="Kube M."/>
            <person name="Bauer M."/>
            <person name="Teeling H."/>
            <person name="Lombardot T."/>
            <person name="Ludwig W."/>
            <person name="Gade D."/>
            <person name="Beck A."/>
            <person name="Borzym K."/>
            <person name="Heitmann K."/>
            <person name="Rabus R."/>
            <person name="Schlesner H."/>
            <person name="Amann R."/>
            <person name="Reinhardt R."/>
        </authorList>
    </citation>
    <scope>NUCLEOTIDE SEQUENCE [LARGE SCALE GENOMIC DNA]</scope>
    <source>
        <strain evidence="3">DSM 10527 / NCIMB 13988 / SH1</strain>
    </source>
</reference>
<protein>
    <submittedName>
        <fullName evidence="2">Uncharacterized protein</fullName>
    </submittedName>
</protein>
<gene>
    <name evidence="2" type="ordered locus">RB10024</name>
</gene>
<dbReference type="EMBL" id="BX294150">
    <property type="protein sequence ID" value="CAD76584.1"/>
    <property type="molecule type" value="Genomic_DNA"/>
</dbReference>
<evidence type="ECO:0000313" key="2">
    <source>
        <dbReference type="EMBL" id="CAD76584.1"/>
    </source>
</evidence>
<keyword evidence="3" id="KW-1185">Reference proteome</keyword>
<dbReference type="AlphaFoldDB" id="Q7UKP8"/>
<dbReference type="EnsemblBacteria" id="CAD76584">
    <property type="protein sequence ID" value="CAD76584"/>
    <property type="gene ID" value="RB10024"/>
</dbReference>
<evidence type="ECO:0000313" key="3">
    <source>
        <dbReference type="Proteomes" id="UP000001025"/>
    </source>
</evidence>
<dbReference type="KEGG" id="rba:RB10024"/>